<dbReference type="EMBL" id="CP004120">
    <property type="protein sequence ID" value="AGT44275.1"/>
    <property type="molecule type" value="Genomic_DNA"/>
</dbReference>
<protein>
    <submittedName>
        <fullName evidence="3">Threonine synthase</fullName>
        <ecNumber evidence="3">4.2.3.1</ecNumber>
    </submittedName>
</protein>
<evidence type="ECO:0000256" key="1">
    <source>
        <dbReference type="SAM" id="Phobius"/>
    </source>
</evidence>
<dbReference type="Proteomes" id="UP000015620">
    <property type="component" value="Chromosome"/>
</dbReference>
<accession>S5ZVG2</accession>
<dbReference type="InterPro" id="IPR029144">
    <property type="entry name" value="Thr_synth_N"/>
</dbReference>
<feature type="domain" description="Threonine synthase N-terminal" evidence="2">
    <location>
        <begin position="28"/>
        <end position="102"/>
    </location>
</feature>
<sequence length="501" mass="55385">MTNYCLSCIKIYIIIVWICGGMFFYDINDKSIQVSFKRAVIEGFNADTGGVFMPSQIDKLSPSMIYRNPPPSFRDIVFEVAKMFCGSEIPDNDLMSVIAQFYPYKIPITPIAQTTYILELFHGATCNYKDISAGFSAYLLEYFNAAEKAPVNLLVAASGERACAISAAVSKVKGVNAIILYPKNSLTEIQERQLACSPKNVYCFSVEGRLEDCEAIVNKALCDIKVKKRFKLIPSGALNSASLIPKIAFFIYSSLAVLYRCGYDNKIEKPEIIASVPSGSFSALTAGLIAKKMGAPISGFICAENINHCLTDLLISGGFNSKAKIKTNTPELDESNLINFKRMTALYDIEDLKKLIIPYCFDDETTIEAVTHCNDKTGYIIDPYGGMAWKAWIDIYHGALNSVRLKSVDDDFQAGVPAQYGSVFTGGIKTWFHSSSKTNLIGLILQTSHPAKFTEIMKTAVGRPPSLPDRLESLPFTESKAVNIKASYSDFKKHLFDIIEE</sequence>
<evidence type="ECO:0000259" key="2">
    <source>
        <dbReference type="Pfam" id="PF14821"/>
    </source>
</evidence>
<gene>
    <name evidence="3" type="ORF">TPE_1801</name>
</gene>
<dbReference type="HOGENOM" id="CLU_015170_0_0_12"/>
<organism evidence="3 4">
    <name type="scientific">Treponema pedis str. T A4</name>
    <dbReference type="NCBI Taxonomy" id="1291379"/>
    <lineage>
        <taxon>Bacteria</taxon>
        <taxon>Pseudomonadati</taxon>
        <taxon>Spirochaetota</taxon>
        <taxon>Spirochaetia</taxon>
        <taxon>Spirochaetales</taxon>
        <taxon>Treponemataceae</taxon>
        <taxon>Treponema</taxon>
    </lineage>
</organism>
<dbReference type="SUPFAM" id="SSF53686">
    <property type="entry name" value="Tryptophan synthase beta subunit-like PLP-dependent enzymes"/>
    <property type="match status" value="1"/>
</dbReference>
<dbReference type="Pfam" id="PF14821">
    <property type="entry name" value="Thr_synth_N"/>
    <property type="match status" value="1"/>
</dbReference>
<dbReference type="GO" id="GO:0004795">
    <property type="term" value="F:threonine synthase activity"/>
    <property type="evidence" value="ECO:0007669"/>
    <property type="project" value="UniProtKB-EC"/>
</dbReference>
<evidence type="ECO:0000313" key="3">
    <source>
        <dbReference type="EMBL" id="AGT44275.1"/>
    </source>
</evidence>
<feature type="transmembrane region" description="Helical" evidence="1">
    <location>
        <begin position="7"/>
        <end position="25"/>
    </location>
</feature>
<dbReference type="InterPro" id="IPR036052">
    <property type="entry name" value="TrpB-like_PALP_sf"/>
</dbReference>
<proteinExistence type="predicted"/>
<dbReference type="STRING" id="1291379.TPE_1801"/>
<dbReference type="Gene3D" id="3.90.1380.10">
    <property type="entry name" value="Threonine synthase, N-terminal domain"/>
    <property type="match status" value="1"/>
</dbReference>
<keyword evidence="1" id="KW-1133">Transmembrane helix</keyword>
<name>S5ZVG2_9SPIR</name>
<keyword evidence="3" id="KW-0456">Lyase</keyword>
<dbReference type="Gene3D" id="3.40.50.1100">
    <property type="match status" value="2"/>
</dbReference>
<keyword evidence="1" id="KW-0812">Transmembrane</keyword>
<evidence type="ECO:0000313" key="4">
    <source>
        <dbReference type="Proteomes" id="UP000015620"/>
    </source>
</evidence>
<dbReference type="KEGG" id="tped:TPE_1801"/>
<dbReference type="InterPro" id="IPR037158">
    <property type="entry name" value="Thr_synth_N_sf"/>
</dbReference>
<keyword evidence="1" id="KW-0472">Membrane</keyword>
<dbReference type="AlphaFoldDB" id="S5ZVG2"/>
<dbReference type="EC" id="4.2.3.1" evidence="3"/>
<dbReference type="InterPro" id="IPR051166">
    <property type="entry name" value="Threonine_Synthase"/>
</dbReference>
<keyword evidence="4" id="KW-1185">Reference proteome</keyword>
<dbReference type="PANTHER" id="PTHR42690">
    <property type="entry name" value="THREONINE SYNTHASE FAMILY MEMBER"/>
    <property type="match status" value="1"/>
</dbReference>
<reference evidence="3 4" key="1">
    <citation type="journal article" date="2013" name="PLoS ONE">
        <title>Genome-Wide Relatedness of Treponema pedis, from Gingiva and Necrotic Skin Lesions of Pigs, with the Human Oral Pathogen Treponema denticola.</title>
        <authorList>
            <person name="Svartstrom O."/>
            <person name="Mushtaq M."/>
            <person name="Pringle M."/>
            <person name="Segerman B."/>
        </authorList>
    </citation>
    <scope>NUCLEOTIDE SEQUENCE [LARGE SCALE GENOMIC DNA]</scope>
    <source>
        <strain evidence="3">T A4</strain>
    </source>
</reference>
<dbReference type="PATRIC" id="fig|1291379.3.peg.1776"/>
<dbReference type="PANTHER" id="PTHR42690:SF1">
    <property type="entry name" value="THREONINE SYNTHASE-LIKE 2"/>
    <property type="match status" value="1"/>
</dbReference>